<dbReference type="EMBL" id="RCHS01001025">
    <property type="protein sequence ID" value="RMX55676.1"/>
    <property type="molecule type" value="Genomic_DNA"/>
</dbReference>
<name>A0A3M6UPS2_POCDA</name>
<evidence type="ECO:0000256" key="1">
    <source>
        <dbReference type="SAM" id="MobiDB-lite"/>
    </source>
</evidence>
<gene>
    <name evidence="2" type="ORF">pdam_00018736</name>
</gene>
<accession>A0A3M6UPS2</accession>
<protein>
    <submittedName>
        <fullName evidence="2">Uncharacterized protein</fullName>
    </submittedName>
</protein>
<proteinExistence type="predicted"/>
<evidence type="ECO:0000313" key="2">
    <source>
        <dbReference type="EMBL" id="RMX55676.1"/>
    </source>
</evidence>
<organism evidence="2 3">
    <name type="scientific">Pocillopora damicornis</name>
    <name type="common">Cauliflower coral</name>
    <name type="synonym">Millepora damicornis</name>
    <dbReference type="NCBI Taxonomy" id="46731"/>
    <lineage>
        <taxon>Eukaryota</taxon>
        <taxon>Metazoa</taxon>
        <taxon>Cnidaria</taxon>
        <taxon>Anthozoa</taxon>
        <taxon>Hexacorallia</taxon>
        <taxon>Scleractinia</taxon>
        <taxon>Astrocoeniina</taxon>
        <taxon>Pocilloporidae</taxon>
        <taxon>Pocillopora</taxon>
    </lineage>
</organism>
<reference evidence="2 3" key="1">
    <citation type="journal article" date="2018" name="Sci. Rep.">
        <title>Comparative analysis of the Pocillopora damicornis genome highlights role of immune system in coral evolution.</title>
        <authorList>
            <person name="Cunning R."/>
            <person name="Bay R.A."/>
            <person name="Gillette P."/>
            <person name="Baker A.C."/>
            <person name="Traylor-Knowles N."/>
        </authorList>
    </citation>
    <scope>NUCLEOTIDE SEQUENCE [LARGE SCALE GENOMIC DNA]</scope>
    <source>
        <strain evidence="2">RSMAS</strain>
        <tissue evidence="2">Whole animal</tissue>
    </source>
</reference>
<evidence type="ECO:0000313" key="3">
    <source>
        <dbReference type="Proteomes" id="UP000275408"/>
    </source>
</evidence>
<sequence length="44" mass="4766">MKVRVVIGDKSGEAADYRHLGNGSHSVFKKESEPGPKQGDRNSP</sequence>
<feature type="compositionally biased region" description="Basic and acidic residues" evidence="1">
    <location>
        <begin position="28"/>
        <end position="44"/>
    </location>
</feature>
<dbReference type="AlphaFoldDB" id="A0A3M6UPS2"/>
<feature type="region of interest" description="Disordered" evidence="1">
    <location>
        <begin position="15"/>
        <end position="44"/>
    </location>
</feature>
<comment type="caution">
    <text evidence="2">The sequence shown here is derived from an EMBL/GenBank/DDBJ whole genome shotgun (WGS) entry which is preliminary data.</text>
</comment>
<keyword evidence="3" id="KW-1185">Reference proteome</keyword>
<dbReference type="Proteomes" id="UP000275408">
    <property type="component" value="Unassembled WGS sequence"/>
</dbReference>
<feature type="non-terminal residue" evidence="2">
    <location>
        <position position="44"/>
    </location>
</feature>